<feature type="domain" description="Retrotransposon gag" evidence="1">
    <location>
        <begin position="2"/>
        <end position="66"/>
    </location>
</feature>
<dbReference type="EMBL" id="JACGWN010000015">
    <property type="protein sequence ID" value="KAL0401668.1"/>
    <property type="molecule type" value="Genomic_DNA"/>
</dbReference>
<sequence length="175" mass="20544">MAWFNPLPTGTIEGFEQLSQHFLHHFAINKRYPKTASYLFTIIQRENESLKEYVQCSFEAVLEVPHVSPKLLASIIQQNLKRGRFKESIARKPPATQEELLIRAERIDRNKRERRQNDLTQYTPLNAPRAKILSVAKQQGLVRWPFPMKDNPKRMTSDKYCHFHIEDIAQRNATT</sequence>
<evidence type="ECO:0000259" key="1">
    <source>
        <dbReference type="Pfam" id="PF03732"/>
    </source>
</evidence>
<gene>
    <name evidence="2" type="ORF">Slati_4196700</name>
</gene>
<organism evidence="2">
    <name type="scientific">Sesamum latifolium</name>
    <dbReference type="NCBI Taxonomy" id="2727402"/>
    <lineage>
        <taxon>Eukaryota</taxon>
        <taxon>Viridiplantae</taxon>
        <taxon>Streptophyta</taxon>
        <taxon>Embryophyta</taxon>
        <taxon>Tracheophyta</taxon>
        <taxon>Spermatophyta</taxon>
        <taxon>Magnoliopsida</taxon>
        <taxon>eudicotyledons</taxon>
        <taxon>Gunneridae</taxon>
        <taxon>Pentapetalae</taxon>
        <taxon>asterids</taxon>
        <taxon>lamiids</taxon>
        <taxon>Lamiales</taxon>
        <taxon>Pedaliaceae</taxon>
        <taxon>Sesamum</taxon>
    </lineage>
</organism>
<proteinExistence type="predicted"/>
<accession>A0AAW2TA55</accession>
<evidence type="ECO:0000313" key="2">
    <source>
        <dbReference type="EMBL" id="KAL0401668.1"/>
    </source>
</evidence>
<protein>
    <recommendedName>
        <fullName evidence="1">Retrotransposon gag domain-containing protein</fullName>
    </recommendedName>
</protein>
<name>A0AAW2TA55_9LAMI</name>
<dbReference type="Pfam" id="PF03732">
    <property type="entry name" value="Retrotrans_gag"/>
    <property type="match status" value="1"/>
</dbReference>
<reference evidence="2" key="2">
    <citation type="journal article" date="2024" name="Plant">
        <title>Genomic evolution and insights into agronomic trait innovations of Sesamum species.</title>
        <authorList>
            <person name="Miao H."/>
            <person name="Wang L."/>
            <person name="Qu L."/>
            <person name="Liu H."/>
            <person name="Sun Y."/>
            <person name="Le M."/>
            <person name="Wang Q."/>
            <person name="Wei S."/>
            <person name="Zheng Y."/>
            <person name="Lin W."/>
            <person name="Duan Y."/>
            <person name="Cao H."/>
            <person name="Xiong S."/>
            <person name="Wang X."/>
            <person name="Wei L."/>
            <person name="Li C."/>
            <person name="Ma Q."/>
            <person name="Ju M."/>
            <person name="Zhao R."/>
            <person name="Li G."/>
            <person name="Mu C."/>
            <person name="Tian Q."/>
            <person name="Mei H."/>
            <person name="Zhang T."/>
            <person name="Gao T."/>
            <person name="Zhang H."/>
        </authorList>
    </citation>
    <scope>NUCLEOTIDE SEQUENCE</scope>
    <source>
        <strain evidence="2">KEN1</strain>
    </source>
</reference>
<comment type="caution">
    <text evidence="2">The sequence shown here is derived from an EMBL/GenBank/DDBJ whole genome shotgun (WGS) entry which is preliminary data.</text>
</comment>
<dbReference type="InterPro" id="IPR005162">
    <property type="entry name" value="Retrotrans_gag_dom"/>
</dbReference>
<reference evidence="2" key="1">
    <citation type="submission" date="2020-06" db="EMBL/GenBank/DDBJ databases">
        <authorList>
            <person name="Li T."/>
            <person name="Hu X."/>
            <person name="Zhang T."/>
            <person name="Song X."/>
            <person name="Zhang H."/>
            <person name="Dai N."/>
            <person name="Sheng W."/>
            <person name="Hou X."/>
            <person name="Wei L."/>
        </authorList>
    </citation>
    <scope>NUCLEOTIDE SEQUENCE</scope>
    <source>
        <strain evidence="2">KEN1</strain>
        <tissue evidence="2">Leaf</tissue>
    </source>
</reference>
<dbReference type="AlphaFoldDB" id="A0AAW2TA55"/>